<dbReference type="PROSITE" id="PS00531">
    <property type="entry name" value="RNASE_T2_2"/>
    <property type="match status" value="1"/>
</dbReference>
<dbReference type="AlphaFoldDB" id="A0A9P6PRM0"/>
<dbReference type="Gene3D" id="3.90.730.10">
    <property type="entry name" value="Ribonuclease T2-like"/>
    <property type="match status" value="1"/>
</dbReference>
<dbReference type="SUPFAM" id="SSF55895">
    <property type="entry name" value="Ribonuclease Rh-like"/>
    <property type="match status" value="1"/>
</dbReference>
<dbReference type="Proteomes" id="UP000807716">
    <property type="component" value="Unassembled WGS sequence"/>
</dbReference>
<name>A0A9P6PRM0_9FUNG</name>
<evidence type="ECO:0000256" key="3">
    <source>
        <dbReference type="RuleBase" id="RU004328"/>
    </source>
</evidence>
<dbReference type="GO" id="GO:0003723">
    <property type="term" value="F:RNA binding"/>
    <property type="evidence" value="ECO:0007669"/>
    <property type="project" value="InterPro"/>
</dbReference>
<dbReference type="InterPro" id="IPR033130">
    <property type="entry name" value="RNase_T2_His_AS_2"/>
</dbReference>
<sequence length="155" mass="17340">DIERRLSAYPGGGVLVDEMRTFWPSKYEDDSAFWSHEWSKHGTCVSSIAPQCTPGMPQNYDLFTFFNTTLGLRAQYNLYQALAAQGIAPGSNPQATVVREALQAQFKVQAEVNCIGGVLDEIWLYFNVKNGFHEFVPIDSPDTGSCNGYIQYPMK</sequence>
<dbReference type="OrthoDB" id="435754at2759"/>
<dbReference type="Pfam" id="PF00445">
    <property type="entry name" value="Ribonuclease_T2"/>
    <property type="match status" value="1"/>
</dbReference>
<dbReference type="GO" id="GO:0033897">
    <property type="term" value="F:ribonuclease T2 activity"/>
    <property type="evidence" value="ECO:0007669"/>
    <property type="project" value="UniProtKB-EC"/>
</dbReference>
<protein>
    <recommendedName>
        <fullName evidence="2">ribonuclease T2</fullName>
        <ecNumber evidence="2">4.6.1.19</ecNumber>
    </recommendedName>
</protein>
<keyword evidence="5" id="KW-1185">Reference proteome</keyword>
<comment type="caution">
    <text evidence="4">The sequence shown here is derived from an EMBL/GenBank/DDBJ whole genome shotgun (WGS) entry which is preliminary data.</text>
</comment>
<dbReference type="InterPro" id="IPR001568">
    <property type="entry name" value="RNase_T2-like"/>
</dbReference>
<dbReference type="GO" id="GO:0006401">
    <property type="term" value="P:RNA catabolic process"/>
    <property type="evidence" value="ECO:0007669"/>
    <property type="project" value="TreeGrafter"/>
</dbReference>
<dbReference type="GO" id="GO:0005576">
    <property type="term" value="C:extracellular region"/>
    <property type="evidence" value="ECO:0007669"/>
    <property type="project" value="TreeGrafter"/>
</dbReference>
<evidence type="ECO:0000256" key="1">
    <source>
        <dbReference type="ARBA" id="ARBA00007469"/>
    </source>
</evidence>
<dbReference type="EC" id="4.6.1.19" evidence="2"/>
<feature type="non-terminal residue" evidence="4">
    <location>
        <position position="1"/>
    </location>
</feature>
<dbReference type="PANTHER" id="PTHR11240:SF22">
    <property type="entry name" value="RIBONUCLEASE T2"/>
    <property type="match status" value="1"/>
</dbReference>
<accession>A0A9P6PRM0</accession>
<comment type="similarity">
    <text evidence="1 3">Belongs to the RNase T2 family.</text>
</comment>
<evidence type="ECO:0000313" key="4">
    <source>
        <dbReference type="EMBL" id="KAG0252101.1"/>
    </source>
</evidence>
<evidence type="ECO:0000313" key="5">
    <source>
        <dbReference type="Proteomes" id="UP000807716"/>
    </source>
</evidence>
<organism evidence="4 5">
    <name type="scientific">Actinomortierella ambigua</name>
    <dbReference type="NCBI Taxonomy" id="1343610"/>
    <lineage>
        <taxon>Eukaryota</taxon>
        <taxon>Fungi</taxon>
        <taxon>Fungi incertae sedis</taxon>
        <taxon>Mucoromycota</taxon>
        <taxon>Mortierellomycotina</taxon>
        <taxon>Mortierellomycetes</taxon>
        <taxon>Mortierellales</taxon>
        <taxon>Mortierellaceae</taxon>
        <taxon>Actinomortierella</taxon>
    </lineage>
</organism>
<evidence type="ECO:0000256" key="2">
    <source>
        <dbReference type="ARBA" id="ARBA00012571"/>
    </source>
</evidence>
<dbReference type="InterPro" id="IPR036430">
    <property type="entry name" value="RNase_T2-like_sf"/>
</dbReference>
<reference evidence="4" key="1">
    <citation type="journal article" date="2020" name="Fungal Divers.">
        <title>Resolving the Mortierellaceae phylogeny through synthesis of multi-gene phylogenetics and phylogenomics.</title>
        <authorList>
            <person name="Vandepol N."/>
            <person name="Liber J."/>
            <person name="Desiro A."/>
            <person name="Na H."/>
            <person name="Kennedy M."/>
            <person name="Barry K."/>
            <person name="Grigoriev I.V."/>
            <person name="Miller A.N."/>
            <person name="O'Donnell K."/>
            <person name="Stajich J.E."/>
            <person name="Bonito G."/>
        </authorList>
    </citation>
    <scope>NUCLEOTIDE SEQUENCE</scope>
    <source>
        <strain evidence="4">BC1065</strain>
    </source>
</reference>
<proteinExistence type="inferred from homology"/>
<dbReference type="EMBL" id="JAAAJB010000690">
    <property type="protein sequence ID" value="KAG0252101.1"/>
    <property type="molecule type" value="Genomic_DNA"/>
</dbReference>
<dbReference type="PANTHER" id="PTHR11240">
    <property type="entry name" value="RIBONUCLEASE T2"/>
    <property type="match status" value="1"/>
</dbReference>
<gene>
    <name evidence="4" type="primary">RNY1_1</name>
    <name evidence="4" type="ORF">DFQ27_008293</name>
</gene>